<comment type="subcellular location">
    <subcellularLocation>
        <location evidence="1 7">Cell membrane</location>
        <topology evidence="1 7">Multi-pass membrane protein</topology>
    </subcellularLocation>
</comment>
<dbReference type="PANTHER" id="PTHR30151:SF0">
    <property type="entry name" value="ABC TRANSPORTER PERMEASE PROTEIN MJ0413-RELATED"/>
    <property type="match status" value="1"/>
</dbReference>
<evidence type="ECO:0000256" key="3">
    <source>
        <dbReference type="ARBA" id="ARBA00022475"/>
    </source>
</evidence>
<evidence type="ECO:0000313" key="9">
    <source>
        <dbReference type="EMBL" id="RDI57378.1"/>
    </source>
</evidence>
<keyword evidence="5 7" id="KW-1133">Transmembrane helix</keyword>
<evidence type="ECO:0000256" key="7">
    <source>
        <dbReference type="RuleBase" id="RU363032"/>
    </source>
</evidence>
<comment type="similarity">
    <text evidence="7">Belongs to the binding-protein-dependent transport system permease family.</text>
</comment>
<evidence type="ECO:0000256" key="5">
    <source>
        <dbReference type="ARBA" id="ARBA00022989"/>
    </source>
</evidence>
<sequence>MMASTQADTRVNGPARAVHSPAGLSLGLGRLFLRYPILSRVVSLGLFFLAWEIAGRVPISYAFPTFFDTAYAFGTMIADGSLISAYGSTLQPLVIGIAISGVVGIVLGIVMGLSRMAEWLVAPLFIVLQSAPMAALIPLITFVYGIGLAAKTLAVIMLALPVIVLNGYKAVRNANPSLVAMCYSFQGTRLQQITKVIIPDASPVIFAGLRLGLAAGFIGVILAELLITPTGIGDLITYHRSVANYAEMYAAVVSIILVSTVTLAALEAFEVRVLRPEKRRG</sequence>
<accession>A0A370HHJ7</accession>
<feature type="transmembrane region" description="Helical" evidence="7">
    <location>
        <begin position="248"/>
        <end position="269"/>
    </location>
</feature>
<feature type="domain" description="ABC transmembrane type-1" evidence="8">
    <location>
        <begin position="86"/>
        <end position="267"/>
    </location>
</feature>
<dbReference type="InterPro" id="IPR000515">
    <property type="entry name" value="MetI-like"/>
</dbReference>
<keyword evidence="2 7" id="KW-0813">Transport</keyword>
<keyword evidence="3" id="KW-1003">Cell membrane</keyword>
<feature type="transmembrane region" description="Helical" evidence="7">
    <location>
        <begin position="204"/>
        <end position="228"/>
    </location>
</feature>
<keyword evidence="4 7" id="KW-0812">Transmembrane</keyword>
<protein>
    <submittedName>
        <fullName evidence="9">NitT/TauT family transport system permease protein</fullName>
    </submittedName>
</protein>
<comment type="caution">
    <text evidence="9">The sequence shown here is derived from an EMBL/GenBank/DDBJ whole genome shotgun (WGS) entry which is preliminary data.</text>
</comment>
<dbReference type="PROSITE" id="PS50928">
    <property type="entry name" value="ABC_TM1"/>
    <property type="match status" value="1"/>
</dbReference>
<dbReference type="AlphaFoldDB" id="A0A370HHJ7"/>
<evidence type="ECO:0000259" key="8">
    <source>
        <dbReference type="PROSITE" id="PS50928"/>
    </source>
</evidence>
<dbReference type="InterPro" id="IPR035906">
    <property type="entry name" value="MetI-like_sf"/>
</dbReference>
<feature type="transmembrane region" description="Helical" evidence="7">
    <location>
        <begin position="152"/>
        <end position="171"/>
    </location>
</feature>
<dbReference type="Proteomes" id="UP000254925">
    <property type="component" value="Unassembled WGS sequence"/>
</dbReference>
<name>A0A370HHJ7_9HYPH</name>
<dbReference type="PANTHER" id="PTHR30151">
    <property type="entry name" value="ALKANE SULFONATE ABC TRANSPORTER-RELATED, MEMBRANE SUBUNIT"/>
    <property type="match status" value="1"/>
</dbReference>
<evidence type="ECO:0000256" key="4">
    <source>
        <dbReference type="ARBA" id="ARBA00022692"/>
    </source>
</evidence>
<evidence type="ECO:0000313" key="10">
    <source>
        <dbReference type="Proteomes" id="UP000254925"/>
    </source>
</evidence>
<evidence type="ECO:0000256" key="1">
    <source>
        <dbReference type="ARBA" id="ARBA00004651"/>
    </source>
</evidence>
<dbReference type="GO" id="GO:0005886">
    <property type="term" value="C:plasma membrane"/>
    <property type="evidence" value="ECO:0007669"/>
    <property type="project" value="UniProtKB-SubCell"/>
</dbReference>
<dbReference type="SUPFAM" id="SSF161098">
    <property type="entry name" value="MetI-like"/>
    <property type="match status" value="1"/>
</dbReference>
<gene>
    <name evidence="9" type="ORF">DES45_107299</name>
</gene>
<proteinExistence type="inferred from homology"/>
<dbReference type="Pfam" id="PF00528">
    <property type="entry name" value="BPD_transp_1"/>
    <property type="match status" value="1"/>
</dbReference>
<dbReference type="CDD" id="cd06261">
    <property type="entry name" value="TM_PBP2"/>
    <property type="match status" value="1"/>
</dbReference>
<reference evidence="9 10" key="1">
    <citation type="submission" date="2018-07" db="EMBL/GenBank/DDBJ databases">
        <title>Genomic Encyclopedia of Type Strains, Phase IV (KMG-IV): sequencing the most valuable type-strain genomes for metagenomic binning, comparative biology and taxonomic classification.</title>
        <authorList>
            <person name="Goeker M."/>
        </authorList>
    </citation>
    <scope>NUCLEOTIDE SEQUENCE [LARGE SCALE GENOMIC DNA]</scope>
    <source>
        <strain evidence="9 10">DSM 14364</strain>
    </source>
</reference>
<dbReference type="GO" id="GO:0055085">
    <property type="term" value="P:transmembrane transport"/>
    <property type="evidence" value="ECO:0007669"/>
    <property type="project" value="InterPro"/>
</dbReference>
<feature type="transmembrane region" description="Helical" evidence="7">
    <location>
        <begin position="37"/>
        <end position="54"/>
    </location>
</feature>
<dbReference type="Gene3D" id="1.10.3720.10">
    <property type="entry name" value="MetI-like"/>
    <property type="match status" value="1"/>
</dbReference>
<keyword evidence="6 7" id="KW-0472">Membrane</keyword>
<keyword evidence="10" id="KW-1185">Reference proteome</keyword>
<organism evidence="9 10">
    <name type="scientific">Microvirga subterranea</name>
    <dbReference type="NCBI Taxonomy" id="186651"/>
    <lineage>
        <taxon>Bacteria</taxon>
        <taxon>Pseudomonadati</taxon>
        <taxon>Pseudomonadota</taxon>
        <taxon>Alphaproteobacteria</taxon>
        <taxon>Hyphomicrobiales</taxon>
        <taxon>Methylobacteriaceae</taxon>
        <taxon>Microvirga</taxon>
    </lineage>
</organism>
<evidence type="ECO:0000256" key="6">
    <source>
        <dbReference type="ARBA" id="ARBA00023136"/>
    </source>
</evidence>
<dbReference type="EMBL" id="QQBB01000007">
    <property type="protein sequence ID" value="RDI57378.1"/>
    <property type="molecule type" value="Genomic_DNA"/>
</dbReference>
<evidence type="ECO:0000256" key="2">
    <source>
        <dbReference type="ARBA" id="ARBA00022448"/>
    </source>
</evidence>
<feature type="transmembrane region" description="Helical" evidence="7">
    <location>
        <begin position="93"/>
        <end position="113"/>
    </location>
</feature>
<feature type="transmembrane region" description="Helical" evidence="7">
    <location>
        <begin position="120"/>
        <end position="146"/>
    </location>
</feature>
<dbReference type="OrthoDB" id="7300175at2"/>